<evidence type="ECO:0000313" key="4">
    <source>
        <dbReference type="EMBL" id="MBM9476448.1"/>
    </source>
</evidence>
<dbReference type="Gene3D" id="3.40.50.720">
    <property type="entry name" value="NAD(P)-binding Rossmann-like Domain"/>
    <property type="match status" value="2"/>
</dbReference>
<feature type="domain" description="RCK N-terminal" evidence="3">
    <location>
        <begin position="335"/>
        <end position="460"/>
    </location>
</feature>
<keyword evidence="4" id="KW-0406">Ion transport</keyword>
<keyword evidence="4" id="KW-0407">Ion channel</keyword>
<keyword evidence="2" id="KW-0472">Membrane</keyword>
<dbReference type="InterPro" id="IPR003148">
    <property type="entry name" value="RCK_N"/>
</dbReference>
<keyword evidence="4" id="KW-0813">Transport</keyword>
<dbReference type="Gene3D" id="1.10.287.70">
    <property type="match status" value="1"/>
</dbReference>
<evidence type="ECO:0000259" key="3">
    <source>
        <dbReference type="PROSITE" id="PS51201"/>
    </source>
</evidence>
<dbReference type="PROSITE" id="PS51201">
    <property type="entry name" value="RCK_N"/>
    <property type="match status" value="1"/>
</dbReference>
<dbReference type="Pfam" id="PF02254">
    <property type="entry name" value="TrkA_N"/>
    <property type="match status" value="2"/>
</dbReference>
<dbReference type="InterPro" id="IPR036291">
    <property type="entry name" value="NAD(P)-bd_dom_sf"/>
</dbReference>
<proteinExistence type="predicted"/>
<dbReference type="GO" id="GO:0006813">
    <property type="term" value="P:potassium ion transport"/>
    <property type="evidence" value="ECO:0007669"/>
    <property type="project" value="InterPro"/>
</dbReference>
<feature type="compositionally biased region" description="Basic and acidic residues" evidence="1">
    <location>
        <begin position="370"/>
        <end position="381"/>
    </location>
</feature>
<organism evidence="4 5">
    <name type="scientific">Nakamurella flavida</name>
    <dbReference type="NCBI Taxonomy" id="363630"/>
    <lineage>
        <taxon>Bacteria</taxon>
        <taxon>Bacillati</taxon>
        <taxon>Actinomycetota</taxon>
        <taxon>Actinomycetes</taxon>
        <taxon>Nakamurellales</taxon>
        <taxon>Nakamurellaceae</taxon>
        <taxon>Nakamurella</taxon>
    </lineage>
</organism>
<comment type="caution">
    <text evidence="4">The sequence shown here is derived from an EMBL/GenBank/DDBJ whole genome shotgun (WGS) entry which is preliminary data.</text>
</comment>
<protein>
    <submittedName>
        <fullName evidence="4">Potassium channel protein</fullName>
    </submittedName>
</protein>
<accession>A0A938YKN4</accession>
<evidence type="ECO:0000256" key="2">
    <source>
        <dbReference type="SAM" id="Phobius"/>
    </source>
</evidence>
<dbReference type="InterPro" id="IPR050721">
    <property type="entry name" value="Trk_Ktr_HKT_K-transport"/>
</dbReference>
<feature type="region of interest" description="Disordered" evidence="1">
    <location>
        <begin position="369"/>
        <end position="394"/>
    </location>
</feature>
<evidence type="ECO:0000313" key="5">
    <source>
        <dbReference type="Proteomes" id="UP000663801"/>
    </source>
</evidence>
<gene>
    <name evidence="4" type="ORF">JL107_08350</name>
</gene>
<sequence length="626" mass="67558">MSTPLPPGRAGAASAPPTRNPLRVFWRVLLARDTPPGDVPRHATRSGAQASVFIVLRRMRAPLITLIVIFTVSVLGLVLVPGNPVDGQPTHLTPFDAFYVMSYTATTIGFGELPVPFSTPQRIWVTAAIYLSVIGWAYAIGTLLSLIQDRSFRSALARQRFRRTVSRIREPFVLIAGFGRAGELLGGSLDELGRQFVVLDVAADRIDALDLSTYRGDIPGLVADAADPHFLGLAGLESPYCTAVAALTDDDEVNLAVTMATSLLRPDVTVVARTSSRSVGNRMAAFGASGVVNPFDRFGDHLRTALRSPASYQLLSWLEAGPGAPLPDRERPPSHGHWVICGYGRFGREMTADLTAEGLQVTVIDPRPQAQEDHERDEHPPHGRASSTEFVLGDGSEPDLLERADLAHAVGFVAGTDNDTANLSLLAAARRINPDLFLGARQNRSSNAPLYAAMTVTSLLVPAETVAHEVYAQLSTPLLWRFLQEMPGRGEEFAADLVHRLTRDCGHELPALWKIQLDGELAPAVRSWLTAGGATLGDLLRNPENRSERLPVVVLIVAGTERTALAPADDVELLPGDELLLAGRPVDRREVETTLLSEATAALVLHGREEPAGWVWRRLGGTGRSG</sequence>
<reference evidence="4" key="1">
    <citation type="submission" date="2021-01" db="EMBL/GenBank/DDBJ databases">
        <title>KCTC 19127 draft genome.</title>
        <authorList>
            <person name="An D."/>
        </authorList>
    </citation>
    <scope>NUCLEOTIDE SEQUENCE</scope>
    <source>
        <strain evidence="4">KCTC 19127</strain>
    </source>
</reference>
<dbReference type="AlphaFoldDB" id="A0A938YKN4"/>
<dbReference type="GO" id="GO:0034220">
    <property type="term" value="P:monoatomic ion transmembrane transport"/>
    <property type="evidence" value="ECO:0007669"/>
    <property type="project" value="UniProtKB-KW"/>
</dbReference>
<keyword evidence="2" id="KW-0812">Transmembrane</keyword>
<dbReference type="PANTHER" id="PTHR43833">
    <property type="entry name" value="POTASSIUM CHANNEL PROTEIN 2-RELATED-RELATED"/>
    <property type="match status" value="1"/>
</dbReference>
<feature type="transmembrane region" description="Helical" evidence="2">
    <location>
        <begin position="123"/>
        <end position="147"/>
    </location>
</feature>
<dbReference type="Proteomes" id="UP000663801">
    <property type="component" value="Unassembled WGS sequence"/>
</dbReference>
<keyword evidence="5" id="KW-1185">Reference proteome</keyword>
<dbReference type="EMBL" id="JAERWL010000007">
    <property type="protein sequence ID" value="MBM9476448.1"/>
    <property type="molecule type" value="Genomic_DNA"/>
</dbReference>
<dbReference type="SUPFAM" id="SSF51735">
    <property type="entry name" value="NAD(P)-binding Rossmann-fold domains"/>
    <property type="match status" value="2"/>
</dbReference>
<evidence type="ECO:0000256" key="1">
    <source>
        <dbReference type="SAM" id="MobiDB-lite"/>
    </source>
</evidence>
<dbReference type="SUPFAM" id="SSF81324">
    <property type="entry name" value="Voltage-gated potassium channels"/>
    <property type="match status" value="1"/>
</dbReference>
<dbReference type="PANTHER" id="PTHR43833:SF11">
    <property type="entry name" value="VOLTAGE-GATED POTASSIUM CHANNEL KCH"/>
    <property type="match status" value="1"/>
</dbReference>
<feature type="transmembrane region" description="Helical" evidence="2">
    <location>
        <begin position="63"/>
        <end position="82"/>
    </location>
</feature>
<keyword evidence="2" id="KW-1133">Transmembrane helix</keyword>
<dbReference type="RefSeq" id="WP_205256559.1">
    <property type="nucleotide sequence ID" value="NZ_BAAAPV010000001.1"/>
</dbReference>
<name>A0A938YKN4_9ACTN</name>